<dbReference type="EMBL" id="MCGN01000005">
    <property type="protein sequence ID" value="ORY96763.1"/>
    <property type="molecule type" value="Genomic_DNA"/>
</dbReference>
<proteinExistence type="predicted"/>
<dbReference type="Proteomes" id="UP000242180">
    <property type="component" value="Unassembled WGS sequence"/>
</dbReference>
<keyword evidence="1" id="KW-0472">Membrane</keyword>
<organism evidence="2 3">
    <name type="scientific">Syncephalastrum racemosum</name>
    <name type="common">Filamentous fungus</name>
    <dbReference type="NCBI Taxonomy" id="13706"/>
    <lineage>
        <taxon>Eukaryota</taxon>
        <taxon>Fungi</taxon>
        <taxon>Fungi incertae sedis</taxon>
        <taxon>Mucoromycota</taxon>
        <taxon>Mucoromycotina</taxon>
        <taxon>Mucoromycetes</taxon>
        <taxon>Mucorales</taxon>
        <taxon>Syncephalastraceae</taxon>
        <taxon>Syncephalastrum</taxon>
    </lineage>
</organism>
<evidence type="ECO:0000256" key="1">
    <source>
        <dbReference type="SAM" id="Phobius"/>
    </source>
</evidence>
<keyword evidence="3" id="KW-1185">Reference proteome</keyword>
<protein>
    <submittedName>
        <fullName evidence="2">Uncharacterized protein</fullName>
    </submittedName>
</protein>
<keyword evidence="1" id="KW-1133">Transmembrane helix</keyword>
<dbReference type="InParanoid" id="A0A1X2HD77"/>
<dbReference type="AlphaFoldDB" id="A0A1X2HD77"/>
<gene>
    <name evidence="2" type="ORF">BCR43DRAFT_492230</name>
</gene>
<evidence type="ECO:0000313" key="3">
    <source>
        <dbReference type="Proteomes" id="UP000242180"/>
    </source>
</evidence>
<sequence>MINIGATFMMLHLYFIGFCHFGLGTDKKHKGGLAHLDVSMSRVHVGGFCVLSGDRQCMTPDAALSRSSIRYMNGFSF</sequence>
<name>A0A1X2HD77_SYNRA</name>
<evidence type="ECO:0000313" key="2">
    <source>
        <dbReference type="EMBL" id="ORY96763.1"/>
    </source>
</evidence>
<reference evidence="2 3" key="1">
    <citation type="submission" date="2016-07" db="EMBL/GenBank/DDBJ databases">
        <title>Pervasive Adenine N6-methylation of Active Genes in Fungi.</title>
        <authorList>
            <consortium name="DOE Joint Genome Institute"/>
            <person name="Mondo S.J."/>
            <person name="Dannebaum R.O."/>
            <person name="Kuo R.C."/>
            <person name="Labutti K."/>
            <person name="Haridas S."/>
            <person name="Kuo A."/>
            <person name="Salamov A."/>
            <person name="Ahrendt S.R."/>
            <person name="Lipzen A."/>
            <person name="Sullivan W."/>
            <person name="Andreopoulos W.B."/>
            <person name="Clum A."/>
            <person name="Lindquist E."/>
            <person name="Daum C."/>
            <person name="Ramamoorthy G.K."/>
            <person name="Gryganskyi A."/>
            <person name="Culley D."/>
            <person name="Magnuson J.K."/>
            <person name="James T.Y."/>
            <person name="O'Malley M.A."/>
            <person name="Stajich J.E."/>
            <person name="Spatafora J.W."/>
            <person name="Visel A."/>
            <person name="Grigoriev I.V."/>
        </authorList>
    </citation>
    <scope>NUCLEOTIDE SEQUENCE [LARGE SCALE GENOMIC DNA]</scope>
    <source>
        <strain evidence="2 3">NRRL 2496</strain>
    </source>
</reference>
<accession>A0A1X2HD77</accession>
<feature type="transmembrane region" description="Helical" evidence="1">
    <location>
        <begin position="6"/>
        <end position="23"/>
    </location>
</feature>
<keyword evidence="1" id="KW-0812">Transmembrane</keyword>
<comment type="caution">
    <text evidence="2">The sequence shown here is derived from an EMBL/GenBank/DDBJ whole genome shotgun (WGS) entry which is preliminary data.</text>
</comment>